<reference evidence="1 2" key="1">
    <citation type="submission" date="2016-11" db="EMBL/GenBank/DDBJ databases">
        <authorList>
            <person name="Jaros S."/>
            <person name="Januszkiewicz K."/>
            <person name="Wedrychowicz H."/>
        </authorList>
    </citation>
    <scope>NUCLEOTIDE SEQUENCE [LARGE SCALE GENOMIC DNA]</scope>
    <source>
        <strain evidence="1 2">DSM 19436</strain>
    </source>
</reference>
<organism evidence="1 2">
    <name type="scientific">Kaistia soli DSM 19436</name>
    <dbReference type="NCBI Taxonomy" id="1122133"/>
    <lineage>
        <taxon>Bacteria</taxon>
        <taxon>Pseudomonadati</taxon>
        <taxon>Pseudomonadota</taxon>
        <taxon>Alphaproteobacteria</taxon>
        <taxon>Hyphomicrobiales</taxon>
        <taxon>Kaistiaceae</taxon>
        <taxon>Kaistia</taxon>
    </lineage>
</organism>
<proteinExistence type="predicted"/>
<dbReference type="STRING" id="1122133.SAMN02745157_0667"/>
<sequence length="88" mass="9655">MRQADYSDPFAGIKALPRLPKLTPISNARMGGAAGLVKFMARTMIEQRSLKGDCTETDLRMAGFTRAEIDTHGMEARQVAMRAVREAA</sequence>
<evidence type="ECO:0000313" key="2">
    <source>
        <dbReference type="Proteomes" id="UP000184485"/>
    </source>
</evidence>
<name>A0A1M4VCB4_9HYPH</name>
<protein>
    <submittedName>
        <fullName evidence="1">Uncharacterized protein</fullName>
    </submittedName>
</protein>
<gene>
    <name evidence="1" type="ORF">SAMN02745157_0667</name>
</gene>
<dbReference type="RefSeq" id="WP_073051352.1">
    <property type="nucleotide sequence ID" value="NZ_FQUP01000001.1"/>
</dbReference>
<keyword evidence="2" id="KW-1185">Reference proteome</keyword>
<evidence type="ECO:0000313" key="1">
    <source>
        <dbReference type="EMBL" id="SHE66592.1"/>
    </source>
</evidence>
<dbReference type="EMBL" id="FQUP01000001">
    <property type="protein sequence ID" value="SHE66592.1"/>
    <property type="molecule type" value="Genomic_DNA"/>
</dbReference>
<dbReference type="AlphaFoldDB" id="A0A1M4VCB4"/>
<dbReference type="Proteomes" id="UP000184485">
    <property type="component" value="Unassembled WGS sequence"/>
</dbReference>
<accession>A0A1M4VCB4</accession>